<name>A0A084WHQ1_ANOSI</name>
<dbReference type="GO" id="GO:0004252">
    <property type="term" value="F:serine-type endopeptidase activity"/>
    <property type="evidence" value="ECO:0007669"/>
    <property type="project" value="InterPro"/>
</dbReference>
<dbReference type="OMA" id="PWLVSIW"/>
<dbReference type="Pfam" id="PF00089">
    <property type="entry name" value="Trypsin"/>
    <property type="match status" value="1"/>
</dbReference>
<dbReference type="PANTHER" id="PTHR24260">
    <property type="match status" value="1"/>
</dbReference>
<accession>A0A084WHQ1</accession>
<dbReference type="InterPro" id="IPR001254">
    <property type="entry name" value="Trypsin_dom"/>
</dbReference>
<dbReference type="InterPro" id="IPR009003">
    <property type="entry name" value="Peptidase_S1_PA"/>
</dbReference>
<dbReference type="EMBL" id="ATLV01023869">
    <property type="status" value="NOT_ANNOTATED_CDS"/>
    <property type="molecule type" value="Genomic_DNA"/>
</dbReference>
<evidence type="ECO:0000256" key="2">
    <source>
        <dbReference type="SAM" id="SignalP"/>
    </source>
</evidence>
<feature type="chain" id="PRO_5001784973" evidence="2">
    <location>
        <begin position="27"/>
        <end position="438"/>
    </location>
</feature>
<dbReference type="EnsemblMetazoa" id="ASIC018402-RA">
    <property type="protein sequence ID" value="ASIC018402-PA"/>
    <property type="gene ID" value="ASIC018402"/>
</dbReference>
<dbReference type="Gene3D" id="2.40.10.10">
    <property type="entry name" value="Trypsin-like serine proteases"/>
    <property type="match status" value="1"/>
</dbReference>
<comment type="similarity">
    <text evidence="1">Belongs to the peptidase S1 family. CLIP subfamily.</text>
</comment>
<keyword evidence="6" id="KW-1185">Reference proteome</keyword>
<dbReference type="GO" id="GO:0006508">
    <property type="term" value="P:proteolysis"/>
    <property type="evidence" value="ECO:0007669"/>
    <property type="project" value="InterPro"/>
</dbReference>
<evidence type="ECO:0000256" key="1">
    <source>
        <dbReference type="ARBA" id="ARBA00024195"/>
    </source>
</evidence>
<gene>
    <name evidence="4" type="ORF">ZHAS_00018402</name>
</gene>
<reference evidence="4 6" key="1">
    <citation type="journal article" date="2014" name="BMC Genomics">
        <title>Genome sequence of Anopheles sinensis provides insight into genetics basis of mosquito competence for malaria parasites.</title>
        <authorList>
            <person name="Zhou D."/>
            <person name="Zhang D."/>
            <person name="Ding G."/>
            <person name="Shi L."/>
            <person name="Hou Q."/>
            <person name="Ye Y."/>
            <person name="Xu Y."/>
            <person name="Zhou H."/>
            <person name="Xiong C."/>
            <person name="Li S."/>
            <person name="Yu J."/>
            <person name="Hong S."/>
            <person name="Yu X."/>
            <person name="Zou P."/>
            <person name="Chen C."/>
            <person name="Chang X."/>
            <person name="Wang W."/>
            <person name="Lv Y."/>
            <person name="Sun Y."/>
            <person name="Ma L."/>
            <person name="Shen B."/>
            <person name="Zhu C."/>
        </authorList>
    </citation>
    <scope>NUCLEOTIDE SEQUENCE [LARGE SCALE GENOMIC DNA]</scope>
</reference>
<sequence length="438" mass="47920">MNHLERTIVWLVLVTFVLSLSRGALGCSCVPEALCPAPDVDLRLVDSAEECPLGSVCCDVPVGEPSVKDNEISTDLFCDGECVPINGGSASDEYDEYGTDLIDIRLVADTRCPTGFTCRSEPPTKAPVCKGTCVPKSMCTMFKMDTQNGGCTGGDVCCSMDRTSWMGLINGINEMEFNQSSKTTAQEERCVWRTESDGIRIPPWLVSIWARMEIVPGLTTDQFVCAGALLDPQYVLTLASCVKDLTVEDLFVNIGDYDLASRSSLRMSNIYSIREKTIHEDYDPPLIRNAALLKLADQVRKSNCNVTLAPTKDNGHESMKCHIVGWNRELLAVKNAGLPRQYKTRVESFNEDLFCAPGTICLHPEGTECESSALTGSPVICDENKPTSEGWSLKGLLVGNCTGVTVDNLGPWVEHQQTPGFVQLPKPTDPSRQYLPPM</sequence>
<organism evidence="4">
    <name type="scientific">Anopheles sinensis</name>
    <name type="common">Mosquito</name>
    <dbReference type="NCBI Taxonomy" id="74873"/>
    <lineage>
        <taxon>Eukaryota</taxon>
        <taxon>Metazoa</taxon>
        <taxon>Ecdysozoa</taxon>
        <taxon>Arthropoda</taxon>
        <taxon>Hexapoda</taxon>
        <taxon>Insecta</taxon>
        <taxon>Pterygota</taxon>
        <taxon>Neoptera</taxon>
        <taxon>Endopterygota</taxon>
        <taxon>Diptera</taxon>
        <taxon>Nematocera</taxon>
        <taxon>Culicoidea</taxon>
        <taxon>Culicidae</taxon>
        <taxon>Anophelinae</taxon>
        <taxon>Anopheles</taxon>
    </lineage>
</organism>
<proteinExistence type="inferred from homology"/>
<dbReference type="VEuPathDB" id="VectorBase:ASIC018402"/>
<evidence type="ECO:0000313" key="4">
    <source>
        <dbReference type="EMBL" id="KFB49745.1"/>
    </source>
</evidence>
<evidence type="ECO:0000313" key="5">
    <source>
        <dbReference type="EnsemblMetazoa" id="ASIC018402-PA"/>
    </source>
</evidence>
<evidence type="ECO:0000313" key="6">
    <source>
        <dbReference type="Proteomes" id="UP000030765"/>
    </source>
</evidence>
<dbReference type="VEuPathDB" id="VectorBase:ASIS008925"/>
<dbReference type="OrthoDB" id="7468414at2759"/>
<dbReference type="SMART" id="SM00020">
    <property type="entry name" value="Tryp_SPc"/>
    <property type="match status" value="1"/>
</dbReference>
<dbReference type="AlphaFoldDB" id="A0A084WHQ1"/>
<dbReference type="Proteomes" id="UP000030765">
    <property type="component" value="Unassembled WGS sequence"/>
</dbReference>
<feature type="signal peptide" evidence="2">
    <location>
        <begin position="1"/>
        <end position="26"/>
    </location>
</feature>
<dbReference type="STRING" id="74873.A0A084WHQ1"/>
<dbReference type="PANTHER" id="PTHR24260:SF136">
    <property type="entry name" value="GH08193P-RELATED"/>
    <property type="match status" value="1"/>
</dbReference>
<keyword evidence="2" id="KW-0732">Signal</keyword>
<dbReference type="SUPFAM" id="SSF50494">
    <property type="entry name" value="Trypsin-like serine proteases"/>
    <property type="match status" value="1"/>
</dbReference>
<dbReference type="InterPro" id="IPR051333">
    <property type="entry name" value="CLIP_Serine_Protease"/>
</dbReference>
<protein>
    <submittedName>
        <fullName evidence="5">Peptidase S1 domain-containing protein</fullName>
    </submittedName>
</protein>
<dbReference type="PROSITE" id="PS50240">
    <property type="entry name" value="TRYPSIN_DOM"/>
    <property type="match status" value="1"/>
</dbReference>
<feature type="domain" description="Peptidase S1" evidence="3">
    <location>
        <begin position="168"/>
        <end position="418"/>
    </location>
</feature>
<dbReference type="InterPro" id="IPR043504">
    <property type="entry name" value="Peptidase_S1_PA_chymotrypsin"/>
</dbReference>
<reference evidence="5" key="2">
    <citation type="submission" date="2020-05" db="UniProtKB">
        <authorList>
            <consortium name="EnsemblMetazoa"/>
        </authorList>
    </citation>
    <scope>IDENTIFICATION</scope>
</reference>
<evidence type="ECO:0000259" key="3">
    <source>
        <dbReference type="PROSITE" id="PS50240"/>
    </source>
</evidence>
<dbReference type="EMBL" id="KE525347">
    <property type="protein sequence ID" value="KFB49745.1"/>
    <property type="molecule type" value="Genomic_DNA"/>
</dbReference>